<dbReference type="PANTHER" id="PTHR32054:SF2">
    <property type="entry name" value="PROTEIN PLASTID MOVEMENT IMPAIRED 2"/>
    <property type="match status" value="1"/>
</dbReference>
<feature type="coiled-coil region" evidence="3">
    <location>
        <begin position="119"/>
        <end position="258"/>
    </location>
</feature>
<dbReference type="PANTHER" id="PTHR32054">
    <property type="entry name" value="HEAVY CHAIN, PUTATIVE, EXPRESSED-RELATED-RELATED"/>
    <property type="match status" value="1"/>
</dbReference>
<evidence type="ECO:0000313" key="5">
    <source>
        <dbReference type="EMBL" id="KAJ8442472.1"/>
    </source>
</evidence>
<feature type="coiled-coil region" evidence="3">
    <location>
        <begin position="54"/>
        <end position="81"/>
    </location>
</feature>
<evidence type="ECO:0000256" key="2">
    <source>
        <dbReference type="ARBA" id="ARBA00023054"/>
    </source>
</evidence>
<dbReference type="EMBL" id="JAKOGI010000140">
    <property type="protein sequence ID" value="KAJ8442472.1"/>
    <property type="molecule type" value="Genomic_DNA"/>
</dbReference>
<dbReference type="GO" id="GO:0009903">
    <property type="term" value="P:chloroplast avoidance movement"/>
    <property type="evidence" value="ECO:0007669"/>
    <property type="project" value="TreeGrafter"/>
</dbReference>
<accession>A0A9Q1KGS9</accession>
<dbReference type="Proteomes" id="UP001153076">
    <property type="component" value="Unassembled WGS sequence"/>
</dbReference>
<dbReference type="OrthoDB" id="685331at2759"/>
<dbReference type="GO" id="GO:0005829">
    <property type="term" value="C:cytosol"/>
    <property type="evidence" value="ECO:0007669"/>
    <property type="project" value="TreeGrafter"/>
</dbReference>
<dbReference type="Gene3D" id="1.20.5.1160">
    <property type="entry name" value="Vasodilator-stimulated phosphoprotein"/>
    <property type="match status" value="1"/>
</dbReference>
<protein>
    <submittedName>
        <fullName evidence="5">Uncharacterized protein</fullName>
    </submittedName>
</protein>
<sequence>MDDREVEQGRAIGSVKAAINKYGGKINLQGPNSMNKPQKGVSDSEKRPSKASELHLAKKKIDKLNDNAKITQSEKSQVELQLLQAKKVARELTSRIEGSKSKAKQQNKAKSIGVEDCDYEEVIREVEALKWELSKLKLDMARALEEKLRAEKEAEAAHLTLESYVSSAEHLRREIEEANDEEVLVELARIQARKELAETEAQREEYRGKFSSQIEETRKKICILREEMERIKDLKEKLADTNSDIKVLQNELNLIREIDGSVERKNTETQPVNPEELEDVKKELDSIQGSAFLIMTIMDAIRNELKEVMEEKDRMLKLEEETKNSIKNLNSELHRARDKLAAVSASKAKENLMLSNLSAALEDLQKEKEGALKERESAQEEIASVRMEIQRTENGTDVIEKKLSAAMQELASVKSAEAKALKKLKAVAEKAAKSRASASKKKSTIAISKFEYNYLIGGALAAQEVAEKKVAAAHLWAEAMRASEREMNVEIELAEKEVRELMLQEEQEIQRKEKSLDTKESVEGELQNLRKQLRKSTRENSYSLTPARQAKLRRSAGSPTARRVSTPGSFTMKRRRMVMFKLAKCFTSKQVVNEKGVPLEER</sequence>
<name>A0A9Q1KGS9_9CARY</name>
<organism evidence="5 6">
    <name type="scientific">Carnegiea gigantea</name>
    <dbReference type="NCBI Taxonomy" id="171969"/>
    <lineage>
        <taxon>Eukaryota</taxon>
        <taxon>Viridiplantae</taxon>
        <taxon>Streptophyta</taxon>
        <taxon>Embryophyta</taxon>
        <taxon>Tracheophyta</taxon>
        <taxon>Spermatophyta</taxon>
        <taxon>Magnoliopsida</taxon>
        <taxon>eudicotyledons</taxon>
        <taxon>Gunneridae</taxon>
        <taxon>Pentapetalae</taxon>
        <taxon>Caryophyllales</taxon>
        <taxon>Cactineae</taxon>
        <taxon>Cactaceae</taxon>
        <taxon>Cactoideae</taxon>
        <taxon>Echinocereeae</taxon>
        <taxon>Carnegiea</taxon>
    </lineage>
</organism>
<feature type="region of interest" description="Disordered" evidence="4">
    <location>
        <begin position="24"/>
        <end position="54"/>
    </location>
</feature>
<comment type="caution">
    <text evidence="5">The sequence shown here is derived from an EMBL/GenBank/DDBJ whole genome shotgun (WGS) entry which is preliminary data.</text>
</comment>
<evidence type="ECO:0000256" key="3">
    <source>
        <dbReference type="SAM" id="Coils"/>
    </source>
</evidence>
<gene>
    <name evidence="5" type="ORF">Cgig2_022355</name>
</gene>
<feature type="region of interest" description="Disordered" evidence="4">
    <location>
        <begin position="530"/>
        <end position="570"/>
    </location>
</feature>
<dbReference type="GO" id="GO:0009904">
    <property type="term" value="P:chloroplast accumulation movement"/>
    <property type="evidence" value="ECO:0007669"/>
    <property type="project" value="TreeGrafter"/>
</dbReference>
<proteinExistence type="inferred from homology"/>
<dbReference type="InterPro" id="IPR008545">
    <property type="entry name" value="Web"/>
</dbReference>
<comment type="similarity">
    <text evidence="1">Belongs to the WEB family.</text>
</comment>
<keyword evidence="6" id="KW-1185">Reference proteome</keyword>
<evidence type="ECO:0000256" key="4">
    <source>
        <dbReference type="SAM" id="MobiDB-lite"/>
    </source>
</evidence>
<dbReference type="AlphaFoldDB" id="A0A9Q1KGS9"/>
<keyword evidence="2 3" id="KW-0175">Coiled coil</keyword>
<feature type="coiled-coil region" evidence="3">
    <location>
        <begin position="298"/>
        <end position="395"/>
    </location>
</feature>
<evidence type="ECO:0000313" key="6">
    <source>
        <dbReference type="Proteomes" id="UP001153076"/>
    </source>
</evidence>
<reference evidence="5" key="1">
    <citation type="submission" date="2022-04" db="EMBL/GenBank/DDBJ databases">
        <title>Carnegiea gigantea Genome sequencing and assembly v2.</title>
        <authorList>
            <person name="Copetti D."/>
            <person name="Sanderson M.J."/>
            <person name="Burquez A."/>
            <person name="Wojciechowski M.F."/>
        </authorList>
    </citation>
    <scope>NUCLEOTIDE SEQUENCE</scope>
    <source>
        <strain evidence="5">SGP5-SGP5p</strain>
        <tissue evidence="5">Aerial part</tissue>
    </source>
</reference>
<dbReference type="Pfam" id="PF05701">
    <property type="entry name" value="WEMBL"/>
    <property type="match status" value="1"/>
</dbReference>
<feature type="compositionally biased region" description="Basic and acidic residues" evidence="4">
    <location>
        <begin position="42"/>
        <end position="54"/>
    </location>
</feature>
<evidence type="ECO:0000256" key="1">
    <source>
        <dbReference type="ARBA" id="ARBA00005485"/>
    </source>
</evidence>